<accession>A0A1G8K0B9</accession>
<protein>
    <submittedName>
        <fullName evidence="5">Biotin-dependent carboxylase uncharacterized domain-containing protein</fullName>
    </submittedName>
</protein>
<dbReference type="InterPro" id="IPR029000">
    <property type="entry name" value="Cyclophilin-like_dom_sf"/>
</dbReference>
<evidence type="ECO:0000256" key="3">
    <source>
        <dbReference type="ARBA" id="ARBA00022840"/>
    </source>
</evidence>
<dbReference type="AlphaFoldDB" id="A0A1G8K0B9"/>
<dbReference type="NCBIfam" id="TIGR00724">
    <property type="entry name" value="urea_amlyse_rel"/>
    <property type="match status" value="1"/>
</dbReference>
<feature type="domain" description="Carboxyltransferase" evidence="4">
    <location>
        <begin position="28"/>
        <end position="309"/>
    </location>
</feature>
<dbReference type="SUPFAM" id="SSF50891">
    <property type="entry name" value="Cyclophilin-like"/>
    <property type="match status" value="1"/>
</dbReference>
<evidence type="ECO:0000313" key="5">
    <source>
        <dbReference type="EMBL" id="SDI36833.1"/>
    </source>
</evidence>
<reference evidence="5 6" key="1">
    <citation type="submission" date="2016-10" db="EMBL/GenBank/DDBJ databases">
        <authorList>
            <person name="de Groot N.N."/>
        </authorList>
    </citation>
    <scope>NUCLEOTIDE SEQUENCE [LARGE SCALE GENOMIC DNA]</scope>
    <source>
        <strain evidence="6">P4B,CCM 7963,CECT 7998,DSM 25260,IBRC-M 10614,KCTC 13821</strain>
    </source>
</reference>
<dbReference type="PANTHER" id="PTHR43309:SF5">
    <property type="entry name" value="5-OXOPROLINASE SUBUNIT C"/>
    <property type="match status" value="1"/>
</dbReference>
<proteinExistence type="predicted"/>
<name>A0A1G8K0B9_9BACI</name>
<dbReference type="GO" id="GO:0005524">
    <property type="term" value="F:ATP binding"/>
    <property type="evidence" value="ECO:0007669"/>
    <property type="project" value="UniProtKB-KW"/>
</dbReference>
<dbReference type="RefSeq" id="WP_091585372.1">
    <property type="nucleotide sequence ID" value="NZ_FNDU01000007.1"/>
</dbReference>
<dbReference type="STRING" id="930129.SAMN05216352_1078"/>
<dbReference type="InterPro" id="IPR052708">
    <property type="entry name" value="PxpC"/>
</dbReference>
<dbReference type="Gene3D" id="2.40.100.10">
    <property type="entry name" value="Cyclophilin-like"/>
    <property type="match status" value="1"/>
</dbReference>
<keyword evidence="3" id="KW-0067">ATP-binding</keyword>
<evidence type="ECO:0000313" key="6">
    <source>
        <dbReference type="Proteomes" id="UP000199017"/>
    </source>
</evidence>
<keyword evidence="6" id="KW-1185">Reference proteome</keyword>
<gene>
    <name evidence="5" type="ORF">SAMN05216352_1078</name>
</gene>
<dbReference type="SMART" id="SM00797">
    <property type="entry name" value="AHS2"/>
    <property type="match status" value="1"/>
</dbReference>
<keyword evidence="1" id="KW-0547">Nucleotide-binding</keyword>
<evidence type="ECO:0000259" key="4">
    <source>
        <dbReference type="SMART" id="SM00797"/>
    </source>
</evidence>
<keyword evidence="2" id="KW-0378">Hydrolase</keyword>
<dbReference type="Proteomes" id="UP000199017">
    <property type="component" value="Unassembled WGS sequence"/>
</dbReference>
<dbReference type="InterPro" id="IPR003778">
    <property type="entry name" value="CT_A_B"/>
</dbReference>
<evidence type="ECO:0000256" key="2">
    <source>
        <dbReference type="ARBA" id="ARBA00022801"/>
    </source>
</evidence>
<dbReference type="PANTHER" id="PTHR43309">
    <property type="entry name" value="5-OXOPROLINASE SUBUNIT C"/>
    <property type="match status" value="1"/>
</dbReference>
<evidence type="ECO:0000256" key="1">
    <source>
        <dbReference type="ARBA" id="ARBA00022741"/>
    </source>
</evidence>
<dbReference type="GO" id="GO:0016787">
    <property type="term" value="F:hydrolase activity"/>
    <property type="evidence" value="ECO:0007669"/>
    <property type="project" value="UniProtKB-KW"/>
</dbReference>
<dbReference type="OrthoDB" id="9782422at2"/>
<dbReference type="Pfam" id="PF02626">
    <property type="entry name" value="CT_A_B"/>
    <property type="match status" value="1"/>
</dbReference>
<dbReference type="EMBL" id="FNDU01000007">
    <property type="protein sequence ID" value="SDI36833.1"/>
    <property type="molecule type" value="Genomic_DNA"/>
</dbReference>
<sequence>MIKETLCYVKKPGMFTTVQDLGRFGFQSQGIPPAGVMDYYAFTIANMLTGNHLREAVLEITMTGPLLSFASQAVIAITGGDLQPELNRETVPMWKTFTVQNGDELSFKGPKQGARAYLAVSGGINGEQVLKSKSTYVKAKLGGFEGRALQKGDKLTFTVPCNSLSTRKGVHSELIPSYPSIQELRVLEGQEYTAFEKSAIQSFFTSAFTVTNESDRMGIRLSGPNVTQKNKADILSDAVTFGTIQVASNGQPMILMADRQTTGGYTRIANIITVDLPKAAQVLPGQKITFKKVSLQEAHSLFLKERKQFASLAFALEHKP</sequence>
<organism evidence="5 6">
    <name type="scientific">Alteribacillus bidgolensis</name>
    <dbReference type="NCBI Taxonomy" id="930129"/>
    <lineage>
        <taxon>Bacteria</taxon>
        <taxon>Bacillati</taxon>
        <taxon>Bacillota</taxon>
        <taxon>Bacilli</taxon>
        <taxon>Bacillales</taxon>
        <taxon>Bacillaceae</taxon>
        <taxon>Alteribacillus</taxon>
    </lineage>
</organism>